<evidence type="ECO:0000313" key="2">
    <source>
        <dbReference type="Proteomes" id="UP000037425"/>
    </source>
</evidence>
<dbReference type="InterPro" id="IPR011518">
    <property type="entry name" value="Transposase_36"/>
</dbReference>
<gene>
    <name evidence="1" type="ORF">AC244_34385</name>
</gene>
<protein>
    <submittedName>
        <fullName evidence="1">Transposase</fullName>
    </submittedName>
</protein>
<sequence length="407" mass="44485">MIDEAAIQLRYAALDPVLDERGRRRFAAAEALAAGRGGVTAVSRITGLARSTITRGLAELRGEAPPEAAADRVRRQGGGRRSLAATDATLLADLKDLVEPATRGDPMAPLLWTAKSLRNLASGLGALGHRIGHNVVADLLRQMGYTLQANRKTREGTNHPDRDAQFGYINDRVKEALAAAEPAISVDTKKKELVGDFKNGGREYSPKGQPEAVRVHDFLIPELGRAAPYGVYDIADNAGWVSVGIDHDTASFAVNSIRRWWQSMGCQRYPNATRLLITADCGGSNGARVRLWKRELQTLADELGLAITVCHLPPGTSKWNKIEHRLFSFITKNWRGKPLVSYQTIVQLIAATTTKAGLTVKSEIDTNAYPAGIKVSDAEMDAINIHRHQFHGDWNYTISPNKPISMR</sequence>
<comment type="caution">
    <text evidence="1">The sequence shown here is derived from an EMBL/GenBank/DDBJ whole genome shotgun (WGS) entry which is preliminary data.</text>
</comment>
<reference evidence="2" key="1">
    <citation type="submission" date="2015-07" db="EMBL/GenBank/DDBJ databases">
        <title>Whole genome sequence of an Ensifer adhaerens strain isolated from a cave pool in the Wind Cave National Park.</title>
        <authorList>
            <person name="Eng W.W.H."/>
            <person name="Gan H.M."/>
            <person name="Barton H.A."/>
            <person name="Savka M.A."/>
        </authorList>
    </citation>
    <scope>NUCLEOTIDE SEQUENCE [LARGE SCALE GENOMIC DNA]</scope>
    <source>
        <strain evidence="2">SD006</strain>
    </source>
</reference>
<dbReference type="Proteomes" id="UP000037425">
    <property type="component" value="Unassembled WGS sequence"/>
</dbReference>
<dbReference type="OrthoDB" id="8782691at2"/>
<dbReference type="RefSeq" id="WP_053253290.1">
    <property type="nucleotide sequence ID" value="NZ_LGAP01000060.1"/>
</dbReference>
<dbReference type="PATRIC" id="fig|106592.7.peg.6847"/>
<name>A0A0L8BCY6_ENSAD</name>
<dbReference type="NCBIfam" id="NF033519">
    <property type="entry name" value="transpos_ISAzo13"/>
    <property type="match status" value="1"/>
</dbReference>
<dbReference type="EMBL" id="LGAP01000060">
    <property type="protein sequence ID" value="KOF12434.1"/>
    <property type="molecule type" value="Genomic_DNA"/>
</dbReference>
<proteinExistence type="predicted"/>
<accession>A0A0L8BCY6</accession>
<evidence type="ECO:0000313" key="1">
    <source>
        <dbReference type="EMBL" id="KOF12434.1"/>
    </source>
</evidence>
<dbReference type="AlphaFoldDB" id="A0A0L8BCY6"/>
<dbReference type="Pfam" id="PF07592">
    <property type="entry name" value="DDE_Tnp_ISAZ013"/>
    <property type="match status" value="1"/>
</dbReference>
<organism evidence="1 2">
    <name type="scientific">Ensifer adhaerens</name>
    <name type="common">Sinorhizobium morelense</name>
    <dbReference type="NCBI Taxonomy" id="106592"/>
    <lineage>
        <taxon>Bacteria</taxon>
        <taxon>Pseudomonadati</taxon>
        <taxon>Pseudomonadota</taxon>
        <taxon>Alphaproteobacteria</taxon>
        <taxon>Hyphomicrobiales</taxon>
        <taxon>Rhizobiaceae</taxon>
        <taxon>Sinorhizobium/Ensifer group</taxon>
        <taxon>Ensifer</taxon>
    </lineage>
</organism>